<dbReference type="SMART" id="SM01156">
    <property type="entry name" value="DUF1716"/>
    <property type="match status" value="1"/>
</dbReference>
<dbReference type="InterPro" id="IPR013180">
    <property type="entry name" value="CTNNBL1_N"/>
</dbReference>
<gene>
    <name evidence="8" type="ORF">ECPE_LOCUS18430</name>
</gene>
<keyword evidence="2" id="KW-0597">Phosphoprotein</keyword>
<comment type="subcellular location">
    <subcellularLocation>
        <location evidence="1">Nucleus</location>
    </subcellularLocation>
</comment>
<feature type="compositionally biased region" description="Pro residues" evidence="6">
    <location>
        <begin position="1"/>
        <end position="12"/>
    </location>
</feature>
<feature type="compositionally biased region" description="Polar residues" evidence="6">
    <location>
        <begin position="37"/>
        <end position="48"/>
    </location>
</feature>
<dbReference type="GO" id="GO:0005681">
    <property type="term" value="C:spliceosomal complex"/>
    <property type="evidence" value="ECO:0007669"/>
    <property type="project" value="TreeGrafter"/>
</dbReference>
<feature type="domain" description="Beta-catenin-like protein 1 N-terminal" evidence="7">
    <location>
        <begin position="57"/>
        <end position="134"/>
    </location>
</feature>
<evidence type="ECO:0000256" key="4">
    <source>
        <dbReference type="ARBA" id="ARBA00023054"/>
    </source>
</evidence>
<dbReference type="OrthoDB" id="6259623at2759"/>
<keyword evidence="5" id="KW-0539">Nucleus</keyword>
<evidence type="ECO:0000313" key="9">
    <source>
        <dbReference type="Proteomes" id="UP000272942"/>
    </source>
</evidence>
<protein>
    <recommendedName>
        <fullName evidence="7">Beta-catenin-like protein 1 N-terminal domain-containing protein</fullName>
    </recommendedName>
</protein>
<keyword evidence="4" id="KW-0175">Coiled coil</keyword>
<evidence type="ECO:0000313" key="8">
    <source>
        <dbReference type="EMBL" id="VDP96344.1"/>
    </source>
</evidence>
<dbReference type="PANTHER" id="PTHR14978">
    <property type="entry name" value="BETA-CATENIN-LIKE PROTEIN 1 NUCLEAR ASSOCIATED PROTEIN"/>
    <property type="match status" value="1"/>
</dbReference>
<accession>A0A3P8ITF7</accession>
<dbReference type="Proteomes" id="UP000272942">
    <property type="component" value="Unassembled WGS sequence"/>
</dbReference>
<dbReference type="AlphaFoldDB" id="A0A3P8ITF7"/>
<name>A0A3P8ITF7_9TREM</name>
<organism evidence="8 9">
    <name type="scientific">Echinostoma caproni</name>
    <dbReference type="NCBI Taxonomy" id="27848"/>
    <lineage>
        <taxon>Eukaryota</taxon>
        <taxon>Metazoa</taxon>
        <taxon>Spiralia</taxon>
        <taxon>Lophotrochozoa</taxon>
        <taxon>Platyhelminthes</taxon>
        <taxon>Trematoda</taxon>
        <taxon>Digenea</taxon>
        <taxon>Plagiorchiida</taxon>
        <taxon>Echinostomata</taxon>
        <taxon>Echinostomatoidea</taxon>
        <taxon>Echinostomatidae</taxon>
        <taxon>Echinostoma</taxon>
    </lineage>
</organism>
<keyword evidence="9" id="KW-1185">Reference proteome</keyword>
<dbReference type="EMBL" id="UZAN01078583">
    <property type="protein sequence ID" value="VDP96344.1"/>
    <property type="molecule type" value="Genomic_DNA"/>
</dbReference>
<evidence type="ECO:0000256" key="2">
    <source>
        <dbReference type="ARBA" id="ARBA00022553"/>
    </source>
</evidence>
<evidence type="ECO:0000256" key="1">
    <source>
        <dbReference type="ARBA" id="ARBA00004123"/>
    </source>
</evidence>
<sequence length="176" mass="19647">MRRSLKPPPPPSLNDVASNEPDIKRPRTNAEIPSPASVLSSEIPQFSGDSLVRQPVAGPSQTEIDEEEDGLPTTVGASEVNESTIRRLALLLEKRALANQEARTKFPDQPKRFMQSEVDLQETLEEMQVSAAFLFRLGFVFPSSHFPINYSKFKQKLALFFLSSQCFVPILESNNT</sequence>
<reference evidence="8 9" key="1">
    <citation type="submission" date="2018-11" db="EMBL/GenBank/DDBJ databases">
        <authorList>
            <consortium name="Pathogen Informatics"/>
        </authorList>
    </citation>
    <scope>NUCLEOTIDE SEQUENCE [LARGE SCALE GENOMIC DNA]</scope>
    <source>
        <strain evidence="8 9">Egypt</strain>
    </source>
</reference>
<dbReference type="Gene3D" id="1.25.10.10">
    <property type="entry name" value="Leucine-rich Repeat Variant"/>
    <property type="match status" value="1"/>
</dbReference>
<feature type="region of interest" description="Disordered" evidence="6">
    <location>
        <begin position="1"/>
        <end position="78"/>
    </location>
</feature>
<evidence type="ECO:0000256" key="3">
    <source>
        <dbReference type="ARBA" id="ARBA00022737"/>
    </source>
</evidence>
<evidence type="ECO:0000256" key="6">
    <source>
        <dbReference type="SAM" id="MobiDB-lite"/>
    </source>
</evidence>
<dbReference type="InterPro" id="IPR039678">
    <property type="entry name" value="CTNNBL1"/>
</dbReference>
<dbReference type="Pfam" id="PF08216">
    <property type="entry name" value="CTNNBL"/>
    <property type="match status" value="1"/>
</dbReference>
<keyword evidence="3" id="KW-0677">Repeat</keyword>
<evidence type="ECO:0000256" key="5">
    <source>
        <dbReference type="ARBA" id="ARBA00023242"/>
    </source>
</evidence>
<dbReference type="InterPro" id="IPR011989">
    <property type="entry name" value="ARM-like"/>
</dbReference>
<evidence type="ECO:0000259" key="7">
    <source>
        <dbReference type="SMART" id="SM01156"/>
    </source>
</evidence>
<dbReference type="PANTHER" id="PTHR14978:SF0">
    <property type="entry name" value="BETA-CATENIN-LIKE PROTEIN 1"/>
    <property type="match status" value="1"/>
</dbReference>
<proteinExistence type="predicted"/>